<protein>
    <submittedName>
        <fullName evidence="2">Uncharacterized protein</fullName>
    </submittedName>
</protein>
<dbReference type="OrthoDB" id="1887047at2759"/>
<evidence type="ECO:0000256" key="1">
    <source>
        <dbReference type="SAM" id="MobiDB-lite"/>
    </source>
</evidence>
<gene>
    <name evidence="2" type="ORF">F0562_023163</name>
</gene>
<organism evidence="2 3">
    <name type="scientific">Nyssa sinensis</name>
    <dbReference type="NCBI Taxonomy" id="561372"/>
    <lineage>
        <taxon>Eukaryota</taxon>
        <taxon>Viridiplantae</taxon>
        <taxon>Streptophyta</taxon>
        <taxon>Embryophyta</taxon>
        <taxon>Tracheophyta</taxon>
        <taxon>Spermatophyta</taxon>
        <taxon>Magnoliopsida</taxon>
        <taxon>eudicotyledons</taxon>
        <taxon>Gunneridae</taxon>
        <taxon>Pentapetalae</taxon>
        <taxon>asterids</taxon>
        <taxon>Cornales</taxon>
        <taxon>Nyssaceae</taxon>
        <taxon>Nyssa</taxon>
    </lineage>
</organism>
<sequence length="744" mass="79805">MASVKPNNEENPLASTSPLKNDEFGLIVRQNEAAECTGIFHYGNGAETDPMSFPYMPLPVAPFTWQNMHGTHQSCADDIIETGDNLMADLTLLNNFQNSQNDPHSINIRSNIPNLCWPETDFPFYEGNMKGVWSSHTQDNIVTADNVIKSAAHFDNFQNPQVNRTFMPIKGNGGFQTTRQGEEANSSNIHRPQIDRNFVSLGGRTPMLYHTQNSGEIGVDNSVCSPEIFDGSFLTLGIGGLVQNVAAWTTSNNDVGVLCGSTGLTSSPFHALQKPQVEMQHYFPMPSNKKLGFVGNRDARYANLGPYRGFVDDLAASSGPFSNSSTGLASEPAKLTQITPQPTSDQVQICQTKTVQNFSTESSKGRPFVRIKGRSTRQDHSGQLFSAHNGSAAQAAGCGPFPQRIEVQVPEGSAAQAAGGGLFPKRRGVQVAEGSDAQAAECRLYQNWIGVQTASKLGQPQGNLPIQFPKNYAQPAFAAGQSQQSVPFQFPIDIYGPSFTNGRSQEGVPVHFAKDLLGPTSTTGQVIPIAKGNWLSQAYNVPRGPSLTRSAIRPLPVAPQGQCRKITVRPSACPSVPSPQVTAPIPIPKPGAPIPTPAAAAQIRWQGHGIPVTKGNGLSQAYNVPHGPSLKRSAIRPPPAAPQGQHRKTRIRPSACPSVPSPQVTAPAAPIPTPAAAPAHIKWQGFDGPHRPTGQKCLLCKRDLSFTSEGPLYQPSVLTSCCCSSMRPHLSRPLLGDHHSSRSS</sequence>
<proteinExistence type="predicted"/>
<dbReference type="Proteomes" id="UP000325577">
    <property type="component" value="Linkage Group LG12"/>
</dbReference>
<reference evidence="2 3" key="1">
    <citation type="submission" date="2019-09" db="EMBL/GenBank/DDBJ databases">
        <title>A chromosome-level genome assembly of the Chinese tupelo Nyssa sinensis.</title>
        <authorList>
            <person name="Yang X."/>
            <person name="Kang M."/>
            <person name="Yang Y."/>
            <person name="Xiong H."/>
            <person name="Wang M."/>
            <person name="Zhang Z."/>
            <person name="Wang Z."/>
            <person name="Wu H."/>
            <person name="Ma T."/>
            <person name="Liu J."/>
            <person name="Xi Z."/>
        </authorList>
    </citation>
    <scope>NUCLEOTIDE SEQUENCE [LARGE SCALE GENOMIC DNA]</scope>
    <source>
        <strain evidence="2">J267</strain>
        <tissue evidence="2">Leaf</tissue>
    </source>
</reference>
<dbReference type="PANTHER" id="PTHR31150">
    <property type="entry name" value="EXPRESSED PROTEIN"/>
    <property type="match status" value="1"/>
</dbReference>
<name>A0A5J5BLJ5_9ASTE</name>
<accession>A0A5J5BLJ5</accession>
<dbReference type="PANTHER" id="PTHR31150:SF19">
    <property type="entry name" value="RING-TYPE DOMAIN-CONTAINING PROTEIN"/>
    <property type="match status" value="1"/>
</dbReference>
<evidence type="ECO:0000313" key="3">
    <source>
        <dbReference type="Proteomes" id="UP000325577"/>
    </source>
</evidence>
<keyword evidence="3" id="KW-1185">Reference proteome</keyword>
<dbReference type="AlphaFoldDB" id="A0A5J5BLJ5"/>
<evidence type="ECO:0000313" key="2">
    <source>
        <dbReference type="EMBL" id="KAA8542011.1"/>
    </source>
</evidence>
<dbReference type="EMBL" id="CM018035">
    <property type="protein sequence ID" value="KAA8542011.1"/>
    <property type="molecule type" value="Genomic_DNA"/>
</dbReference>
<feature type="region of interest" description="Disordered" evidence="1">
    <location>
        <begin position="624"/>
        <end position="673"/>
    </location>
</feature>